<evidence type="ECO:0000256" key="1">
    <source>
        <dbReference type="SAM" id="Phobius"/>
    </source>
</evidence>
<dbReference type="EMBL" id="MSCN01000001">
    <property type="protein sequence ID" value="PQJ81056.1"/>
    <property type="molecule type" value="Genomic_DNA"/>
</dbReference>
<keyword evidence="1" id="KW-0812">Transmembrane</keyword>
<accession>A0A2S7WUA0</accession>
<comment type="caution">
    <text evidence="2">The sequence shown here is derived from an EMBL/GenBank/DDBJ whole genome shotgun (WGS) entry which is preliminary data.</text>
</comment>
<proteinExistence type="predicted"/>
<sequence>MEEIKEKSWFQRNWKWAVPVGGCGCGCIVLILIFVFGIGTAFFGVSKMFNESTPIKYATEQAFNHPRVLEQLGNDLEKTGIPSGNISLSNNDGEIDMSFSIKGLKGRGTVIVKGIKTNGIWAYEDLYVLIKDTQEQINLLEKTTEGF</sequence>
<protein>
    <recommendedName>
        <fullName evidence="4">Cytochrome oxidase complex assembly protein 1</fullName>
    </recommendedName>
</protein>
<evidence type="ECO:0008006" key="4">
    <source>
        <dbReference type="Google" id="ProtNLM"/>
    </source>
</evidence>
<feature type="transmembrane region" description="Helical" evidence="1">
    <location>
        <begin position="16"/>
        <end position="45"/>
    </location>
</feature>
<dbReference type="InterPro" id="IPR014807">
    <property type="entry name" value="Coa1"/>
</dbReference>
<name>A0A2S7WUA0_9FLAO</name>
<dbReference type="AlphaFoldDB" id="A0A2S7WUA0"/>
<dbReference type="RefSeq" id="WP_170063304.1">
    <property type="nucleotide sequence ID" value="NZ_MSCN01000001.1"/>
</dbReference>
<evidence type="ECO:0000313" key="3">
    <source>
        <dbReference type="Proteomes" id="UP000238882"/>
    </source>
</evidence>
<keyword evidence="3" id="KW-1185">Reference proteome</keyword>
<evidence type="ECO:0000313" key="2">
    <source>
        <dbReference type="EMBL" id="PQJ81056.1"/>
    </source>
</evidence>
<keyword evidence="1" id="KW-1133">Transmembrane helix</keyword>
<reference evidence="2 3" key="1">
    <citation type="submission" date="2016-12" db="EMBL/GenBank/DDBJ databases">
        <title>Trade-off between light-utilization and light-protection in marine flavobacteria.</title>
        <authorList>
            <person name="Kumagai Y."/>
            <person name="Yoshizawa S."/>
            <person name="Kogure K."/>
            <person name="Iwasaki W."/>
        </authorList>
    </citation>
    <scope>NUCLEOTIDE SEQUENCE [LARGE SCALE GENOMIC DNA]</scope>
    <source>
        <strain evidence="2 3">NBRC 108759</strain>
    </source>
</reference>
<organism evidence="2 3">
    <name type="scientific">Polaribacter porphyrae</name>
    <dbReference type="NCBI Taxonomy" id="1137780"/>
    <lineage>
        <taxon>Bacteria</taxon>
        <taxon>Pseudomonadati</taxon>
        <taxon>Bacteroidota</taxon>
        <taxon>Flavobacteriia</taxon>
        <taxon>Flavobacteriales</taxon>
        <taxon>Flavobacteriaceae</taxon>
    </lineage>
</organism>
<dbReference type="Proteomes" id="UP000238882">
    <property type="component" value="Unassembled WGS sequence"/>
</dbReference>
<dbReference type="Pfam" id="PF08695">
    <property type="entry name" value="Coa1"/>
    <property type="match status" value="1"/>
</dbReference>
<gene>
    <name evidence="2" type="ORF">BTO18_16645</name>
</gene>
<keyword evidence="1" id="KW-0472">Membrane</keyword>